<dbReference type="AlphaFoldDB" id="A0A502FCC8"/>
<protein>
    <submittedName>
        <fullName evidence="3">Pyrrolo-quinoline quinone</fullName>
    </submittedName>
</protein>
<dbReference type="PROSITE" id="PS51257">
    <property type="entry name" value="PROKAR_LIPOPROTEIN"/>
    <property type="match status" value="1"/>
</dbReference>
<gene>
    <name evidence="3" type="ORF">EAH76_23015</name>
</gene>
<feature type="domain" description="Pyrrolo-quinoline quinone repeat" evidence="2">
    <location>
        <begin position="121"/>
        <end position="364"/>
    </location>
</feature>
<dbReference type="InterPro" id="IPR015943">
    <property type="entry name" value="WD40/YVTN_repeat-like_dom_sf"/>
</dbReference>
<evidence type="ECO:0000259" key="2">
    <source>
        <dbReference type="Pfam" id="PF13360"/>
    </source>
</evidence>
<organism evidence="3 4">
    <name type="scientific">Sphingomonas glacialis</name>
    <dbReference type="NCBI Taxonomy" id="658225"/>
    <lineage>
        <taxon>Bacteria</taxon>
        <taxon>Pseudomonadati</taxon>
        <taxon>Pseudomonadota</taxon>
        <taxon>Alphaproteobacteria</taxon>
        <taxon>Sphingomonadales</taxon>
        <taxon>Sphingomonadaceae</taxon>
        <taxon>Sphingomonas</taxon>
    </lineage>
</organism>
<comment type="caution">
    <text evidence="3">The sequence shown here is derived from an EMBL/GenBank/DDBJ whole genome shotgun (WGS) entry which is preliminary data.</text>
</comment>
<dbReference type="EMBL" id="RCZC01000012">
    <property type="protein sequence ID" value="TPG47026.1"/>
    <property type="molecule type" value="Genomic_DNA"/>
</dbReference>
<dbReference type="InterPro" id="IPR002372">
    <property type="entry name" value="PQQ_rpt_dom"/>
</dbReference>
<name>A0A502FCC8_9SPHN</name>
<dbReference type="OrthoDB" id="5290752at2"/>
<reference evidence="3 4" key="1">
    <citation type="journal article" date="2019" name="Environ. Microbiol.">
        <title>Species interactions and distinct microbial communities in high Arctic permafrost affected cryosols are associated with the CH4 and CO2 gas fluxes.</title>
        <authorList>
            <person name="Altshuler I."/>
            <person name="Hamel J."/>
            <person name="Turney S."/>
            <person name="Magnuson E."/>
            <person name="Levesque R."/>
            <person name="Greer C."/>
            <person name="Whyte L.G."/>
        </authorList>
    </citation>
    <scope>NUCLEOTIDE SEQUENCE [LARGE SCALE GENOMIC DNA]</scope>
    <source>
        <strain evidence="3 4">E6.1</strain>
    </source>
</reference>
<dbReference type="Proteomes" id="UP000319931">
    <property type="component" value="Unassembled WGS sequence"/>
</dbReference>
<dbReference type="PANTHER" id="PTHR34512">
    <property type="entry name" value="CELL SURFACE PROTEIN"/>
    <property type="match status" value="1"/>
</dbReference>
<evidence type="ECO:0000256" key="1">
    <source>
        <dbReference type="SAM" id="SignalP"/>
    </source>
</evidence>
<accession>A0A502FCC8</accession>
<dbReference type="SMART" id="SM00564">
    <property type="entry name" value="PQQ"/>
    <property type="match status" value="6"/>
</dbReference>
<dbReference type="Gene3D" id="2.130.10.10">
    <property type="entry name" value="YVTN repeat-like/Quinoprotein amine dehydrogenase"/>
    <property type="match status" value="1"/>
</dbReference>
<feature type="signal peptide" evidence="1">
    <location>
        <begin position="1"/>
        <end position="21"/>
    </location>
</feature>
<dbReference type="RefSeq" id="WP_140852611.1">
    <property type="nucleotide sequence ID" value="NZ_RCZC01000012.1"/>
</dbReference>
<keyword evidence="1" id="KW-0732">Signal</keyword>
<feature type="chain" id="PRO_5021505796" evidence="1">
    <location>
        <begin position="22"/>
        <end position="455"/>
    </location>
</feature>
<dbReference type="InterPro" id="IPR011047">
    <property type="entry name" value="Quinoprotein_ADH-like_sf"/>
</dbReference>
<dbReference type="PANTHER" id="PTHR34512:SF30">
    <property type="entry name" value="OUTER MEMBRANE PROTEIN ASSEMBLY FACTOR BAMB"/>
    <property type="match status" value="1"/>
</dbReference>
<dbReference type="InterPro" id="IPR018391">
    <property type="entry name" value="PQQ_b-propeller_rpt"/>
</dbReference>
<proteinExistence type="predicted"/>
<evidence type="ECO:0000313" key="4">
    <source>
        <dbReference type="Proteomes" id="UP000319931"/>
    </source>
</evidence>
<evidence type="ECO:0000313" key="3">
    <source>
        <dbReference type="EMBL" id="TPG47026.1"/>
    </source>
</evidence>
<keyword evidence="4" id="KW-1185">Reference proteome</keyword>
<dbReference type="SUPFAM" id="SSF50998">
    <property type="entry name" value="Quinoprotein alcohol dehydrogenase-like"/>
    <property type="match status" value="1"/>
</dbReference>
<sequence>MKMTNRYLLIAVSAVALSSCAAFKGKKKTPVLGQRIAILASENDVVADKTIAGVEVLVPPATTNDNWAQPGGSPSKALGQVALGTNLSRVWTASIDGGSNRQRLGAAPVVAGGQLYTIDVDATIHAFSATTGAKVWSTDIAKTDKAKADKKARGARFGGGVSFDDGKVFATDGLGDVVALEAATGKILWHVKPGSPLRGAPTVANGQVYVLSQDNQLFALSQADGTVVWNQSGSVETQGVFGVAAPAVSQGTVVAGFSSGELNAYRYENGRTLWQDALSRSTISTSVSSLADVDADPVIDRGIVYAVGQGGRMVAIEIDSGQRLWEQNFAGISTPWVAGEWVFIVTDDARLVCLARATGKVRWISQLRHYMSEKTKKDGTLKEGKKANPVTWFGPVLAGGRLVLTNSAGQIVSASVESGKVGTVIENKTPFTLPPIVSNSTLYVLDQKGRVAAYK</sequence>
<dbReference type="Pfam" id="PF13360">
    <property type="entry name" value="PQQ_2"/>
    <property type="match status" value="1"/>
</dbReference>